<feature type="domain" description="Ketoreductase" evidence="3">
    <location>
        <begin position="10"/>
        <end position="192"/>
    </location>
</feature>
<evidence type="ECO:0000256" key="2">
    <source>
        <dbReference type="ARBA" id="ARBA00023002"/>
    </source>
</evidence>
<dbReference type="SMART" id="SM00822">
    <property type="entry name" value="PKS_KR"/>
    <property type="match status" value="1"/>
</dbReference>
<dbReference type="PROSITE" id="PS00061">
    <property type="entry name" value="ADH_SHORT"/>
    <property type="match status" value="1"/>
</dbReference>
<dbReference type="PRINTS" id="PR00081">
    <property type="entry name" value="GDHRDH"/>
</dbReference>
<dbReference type="RefSeq" id="WP_163818168.1">
    <property type="nucleotide sequence ID" value="NZ_JAAGOB010000004.1"/>
</dbReference>
<organism evidence="4 5">
    <name type="scientific">Phytoactinopolyspora alkaliphila</name>
    <dbReference type="NCBI Taxonomy" id="1783498"/>
    <lineage>
        <taxon>Bacteria</taxon>
        <taxon>Bacillati</taxon>
        <taxon>Actinomycetota</taxon>
        <taxon>Actinomycetes</taxon>
        <taxon>Jiangellales</taxon>
        <taxon>Jiangellaceae</taxon>
        <taxon>Phytoactinopolyspora</taxon>
    </lineage>
</organism>
<dbReference type="Pfam" id="PF13561">
    <property type="entry name" value="adh_short_C2"/>
    <property type="match status" value="1"/>
</dbReference>
<dbReference type="InterPro" id="IPR051122">
    <property type="entry name" value="SDR_DHRS6-like"/>
</dbReference>
<dbReference type="PANTHER" id="PTHR43477">
    <property type="entry name" value="DIHYDROANTICAPSIN 7-DEHYDROGENASE"/>
    <property type="match status" value="1"/>
</dbReference>
<dbReference type="Proteomes" id="UP000469185">
    <property type="component" value="Unassembled WGS sequence"/>
</dbReference>
<reference evidence="4 5" key="1">
    <citation type="submission" date="2020-02" db="EMBL/GenBank/DDBJ databases">
        <authorList>
            <person name="Li X.-J."/>
            <person name="Feng X.-M."/>
        </authorList>
    </citation>
    <scope>NUCLEOTIDE SEQUENCE [LARGE SCALE GENOMIC DNA]</scope>
    <source>
        <strain evidence="4 5">CGMCC 4.7225</strain>
    </source>
</reference>
<gene>
    <name evidence="4" type="ORF">G1H11_08850</name>
</gene>
<dbReference type="InterPro" id="IPR036291">
    <property type="entry name" value="NAD(P)-bd_dom_sf"/>
</dbReference>
<dbReference type="InterPro" id="IPR020904">
    <property type="entry name" value="Sc_DH/Rdtase_CS"/>
</dbReference>
<comment type="similarity">
    <text evidence="1">Belongs to the short-chain dehydrogenases/reductases (SDR) family.</text>
</comment>
<accession>A0A6N9YKD7</accession>
<name>A0A6N9YKD7_9ACTN</name>
<proteinExistence type="inferred from homology"/>
<protein>
    <submittedName>
        <fullName evidence="4">SDR family oxidoreductase</fullName>
    </submittedName>
</protein>
<dbReference type="AlphaFoldDB" id="A0A6N9YKD7"/>
<dbReference type="EMBL" id="JAAGOB010000004">
    <property type="protein sequence ID" value="NED95422.1"/>
    <property type="molecule type" value="Genomic_DNA"/>
</dbReference>
<comment type="caution">
    <text evidence="4">The sequence shown here is derived from an EMBL/GenBank/DDBJ whole genome shotgun (WGS) entry which is preliminary data.</text>
</comment>
<dbReference type="FunFam" id="3.40.50.720:FF:000084">
    <property type="entry name" value="Short-chain dehydrogenase reductase"/>
    <property type="match status" value="1"/>
</dbReference>
<dbReference type="CDD" id="cd05233">
    <property type="entry name" value="SDR_c"/>
    <property type="match status" value="1"/>
</dbReference>
<keyword evidence="5" id="KW-1185">Reference proteome</keyword>
<dbReference type="PANTHER" id="PTHR43477:SF1">
    <property type="entry name" value="DIHYDROANTICAPSIN 7-DEHYDROGENASE"/>
    <property type="match status" value="1"/>
</dbReference>
<dbReference type="Gene3D" id="3.40.50.720">
    <property type="entry name" value="NAD(P)-binding Rossmann-like Domain"/>
    <property type="match status" value="1"/>
</dbReference>
<dbReference type="InterPro" id="IPR057326">
    <property type="entry name" value="KR_dom"/>
</dbReference>
<evidence type="ECO:0000313" key="5">
    <source>
        <dbReference type="Proteomes" id="UP000469185"/>
    </source>
</evidence>
<evidence type="ECO:0000256" key="1">
    <source>
        <dbReference type="ARBA" id="ARBA00006484"/>
    </source>
</evidence>
<dbReference type="SUPFAM" id="SSF51735">
    <property type="entry name" value="NAD(P)-binding Rossmann-fold domains"/>
    <property type="match status" value="1"/>
</dbReference>
<keyword evidence="2" id="KW-0560">Oxidoreductase</keyword>
<dbReference type="PRINTS" id="PR00080">
    <property type="entry name" value="SDRFAMILY"/>
</dbReference>
<dbReference type="GO" id="GO:0016491">
    <property type="term" value="F:oxidoreductase activity"/>
    <property type="evidence" value="ECO:0007669"/>
    <property type="project" value="UniProtKB-KW"/>
</dbReference>
<dbReference type="InterPro" id="IPR002347">
    <property type="entry name" value="SDR_fam"/>
</dbReference>
<sequence>MSETATAPGRVVVVTGGAAGIGEAAVMHLARRGDTVVALDRDDDALERLRQTAAGESLPVEAERADVTDEAQLAAIAARVAERHGGVDVVVCAAGVQRYGTVDQTSMELYDEVMSVNVRGVFAACHHFVPLVRVRGGGSVVVVASVQAYAAQPGVAAYAASKGALVSLVKAMAVDHAHEGIRVNAVCPGSVDTPMLRWAAARFAGDRPAEDMVAQWGRSHPLGRVATPAEVAQAIAYLAGPEAGFVTGTELRVDGGLTAALNVSLPK</sequence>
<evidence type="ECO:0000259" key="3">
    <source>
        <dbReference type="SMART" id="SM00822"/>
    </source>
</evidence>
<evidence type="ECO:0000313" key="4">
    <source>
        <dbReference type="EMBL" id="NED95422.1"/>
    </source>
</evidence>